<dbReference type="PANTHER" id="PTHR40076">
    <property type="entry name" value="MEMBRANE PROTEIN-RELATED"/>
    <property type="match status" value="1"/>
</dbReference>
<dbReference type="Proteomes" id="UP000539953">
    <property type="component" value="Unassembled WGS sequence"/>
</dbReference>
<gene>
    <name evidence="2" type="ORF">HNQ47_001468</name>
</gene>
<dbReference type="AlphaFoldDB" id="A0A7W8FWN1"/>
<dbReference type="Pfam" id="PF06161">
    <property type="entry name" value="DUF975"/>
    <property type="match status" value="1"/>
</dbReference>
<dbReference type="EMBL" id="JACHHK010000005">
    <property type="protein sequence ID" value="MBB5183446.1"/>
    <property type="molecule type" value="Genomic_DNA"/>
</dbReference>
<protein>
    <submittedName>
        <fullName evidence="2">Putative membrane protein</fullName>
    </submittedName>
</protein>
<evidence type="ECO:0000256" key="1">
    <source>
        <dbReference type="SAM" id="Phobius"/>
    </source>
</evidence>
<reference evidence="2 3" key="1">
    <citation type="submission" date="2020-08" db="EMBL/GenBank/DDBJ databases">
        <title>Genomic Encyclopedia of Type Strains, Phase IV (KMG-IV): sequencing the most valuable type-strain genomes for metagenomic binning, comparative biology and taxonomic classification.</title>
        <authorList>
            <person name="Goeker M."/>
        </authorList>
    </citation>
    <scope>NUCLEOTIDE SEQUENCE [LARGE SCALE GENOMIC DNA]</scope>
    <source>
        <strain evidence="2 3">DSM 25799</strain>
    </source>
</reference>
<feature type="transmembrane region" description="Helical" evidence="1">
    <location>
        <begin position="20"/>
        <end position="38"/>
    </location>
</feature>
<dbReference type="InterPro" id="IPR010380">
    <property type="entry name" value="DUF975"/>
</dbReference>
<evidence type="ECO:0000313" key="3">
    <source>
        <dbReference type="Proteomes" id="UP000539953"/>
    </source>
</evidence>
<dbReference type="PANTHER" id="PTHR40076:SF1">
    <property type="entry name" value="MEMBRANE PROTEIN"/>
    <property type="match status" value="1"/>
</dbReference>
<evidence type="ECO:0000313" key="2">
    <source>
        <dbReference type="EMBL" id="MBB5183446.1"/>
    </source>
</evidence>
<feature type="transmembrane region" description="Helical" evidence="1">
    <location>
        <begin position="116"/>
        <end position="136"/>
    </location>
</feature>
<feature type="transmembrane region" description="Helical" evidence="1">
    <location>
        <begin position="171"/>
        <end position="196"/>
    </location>
</feature>
<comment type="caution">
    <text evidence="2">The sequence shown here is derived from an EMBL/GenBank/DDBJ whole genome shotgun (WGS) entry which is preliminary data.</text>
</comment>
<sequence>MHTREEMKSKAKANFKRNYWPAVLASLVVLLTDTIYLFTDNASYSLNGTDITEDIQILQIPTAVAFIAGVLLLRPLLVGGKKFYLENREKNARVNLIVMAFKTDYWNIVWTMLLRTIFTFLWCLLLVVPGLIKMYAYRMVPYILAENPHIYAHDALKMSEDMMKDNKGRLFMLDLSFIGWLLLELITGGIVGIFYANPYMDSTYTEFYLAVKEEKGIDPATAPIAV</sequence>
<organism evidence="2 3">
    <name type="scientific">Catenisphaera adipataccumulans</name>
    <dbReference type="NCBI Taxonomy" id="700500"/>
    <lineage>
        <taxon>Bacteria</taxon>
        <taxon>Bacillati</taxon>
        <taxon>Bacillota</taxon>
        <taxon>Erysipelotrichia</taxon>
        <taxon>Erysipelotrichales</taxon>
        <taxon>Erysipelotrichaceae</taxon>
        <taxon>Catenisphaera</taxon>
    </lineage>
</organism>
<keyword evidence="1" id="KW-1133">Transmembrane helix</keyword>
<keyword evidence="3" id="KW-1185">Reference proteome</keyword>
<proteinExistence type="predicted"/>
<feature type="transmembrane region" description="Helical" evidence="1">
    <location>
        <begin position="58"/>
        <end position="80"/>
    </location>
</feature>
<keyword evidence="1" id="KW-0472">Membrane</keyword>
<accession>A0A7W8FWN1</accession>
<dbReference type="RefSeq" id="WP_183328737.1">
    <property type="nucleotide sequence ID" value="NZ_JACHHK010000005.1"/>
</dbReference>
<name>A0A7W8FWN1_9FIRM</name>
<keyword evidence="1" id="KW-0812">Transmembrane</keyword>